<name>A0A344TLL8_9BACT</name>
<protein>
    <recommendedName>
        <fullName evidence="3">PD-(D/E)XK nuclease superfamily protein</fullName>
    </recommendedName>
</protein>
<dbReference type="RefSeq" id="WP_114068309.1">
    <property type="nucleotide sequence ID" value="NZ_CP030850.1"/>
</dbReference>
<dbReference type="AlphaFoldDB" id="A0A344TLL8"/>
<organism evidence="1 2">
    <name type="scientific">Runella rosea</name>
    <dbReference type="NCBI Taxonomy" id="2259595"/>
    <lineage>
        <taxon>Bacteria</taxon>
        <taxon>Pseudomonadati</taxon>
        <taxon>Bacteroidota</taxon>
        <taxon>Cytophagia</taxon>
        <taxon>Cytophagales</taxon>
        <taxon>Spirosomataceae</taxon>
        <taxon>Runella</taxon>
    </lineage>
</organism>
<gene>
    <name evidence="1" type="ORF">DR864_18245</name>
</gene>
<evidence type="ECO:0000313" key="1">
    <source>
        <dbReference type="EMBL" id="AXE19539.1"/>
    </source>
</evidence>
<keyword evidence="2" id="KW-1185">Reference proteome</keyword>
<reference evidence="1 2" key="1">
    <citation type="submission" date="2018-07" db="EMBL/GenBank/DDBJ databases">
        <title>Genome sequencing of Runella.</title>
        <authorList>
            <person name="Baek M.-G."/>
            <person name="Yi H."/>
        </authorList>
    </citation>
    <scope>NUCLEOTIDE SEQUENCE [LARGE SCALE GENOMIC DNA]</scope>
    <source>
        <strain evidence="1 2">HYN0085</strain>
    </source>
</reference>
<proteinExistence type="predicted"/>
<dbReference type="EMBL" id="CP030850">
    <property type="protein sequence ID" value="AXE19539.1"/>
    <property type="molecule type" value="Genomic_DNA"/>
</dbReference>
<sequence>MPSKIAYRFYPSLLNTYSRFLQGKLSEQELLDRINRVPIPSTEAQIRGVSFEDAVLKGIGEDQFDFNILQTVRLRLPKPIVKTQVYCQYQIGDALIYGFVDVLGRKEAVDLKTTAHYEPDRFLQDHQHFYLPALYNWGIRQIRYLITDFEQVYEEIYDADSDFSGQLEEVYSFKMFLDEHRELITNAKIFPKKP</sequence>
<accession>A0A344TLL8</accession>
<evidence type="ECO:0000313" key="2">
    <source>
        <dbReference type="Proteomes" id="UP000251993"/>
    </source>
</evidence>
<evidence type="ECO:0008006" key="3">
    <source>
        <dbReference type="Google" id="ProtNLM"/>
    </source>
</evidence>
<dbReference type="Proteomes" id="UP000251993">
    <property type="component" value="Chromosome"/>
</dbReference>
<dbReference type="KEGG" id="run:DR864_18245"/>
<dbReference type="OrthoDB" id="943289at2"/>